<proteinExistence type="predicted"/>
<organism evidence="6 7">
    <name type="scientific">Kibdelosporangium phytohabitans</name>
    <dbReference type="NCBI Taxonomy" id="860235"/>
    <lineage>
        <taxon>Bacteria</taxon>
        <taxon>Bacillati</taxon>
        <taxon>Actinomycetota</taxon>
        <taxon>Actinomycetes</taxon>
        <taxon>Pseudonocardiales</taxon>
        <taxon>Pseudonocardiaceae</taxon>
        <taxon>Kibdelosporangium</taxon>
    </lineage>
</organism>
<dbReference type="EMBL" id="CP012752">
    <property type="protein sequence ID" value="ALG12597.1"/>
    <property type="molecule type" value="Genomic_DNA"/>
</dbReference>
<dbReference type="InterPro" id="IPR001647">
    <property type="entry name" value="HTH_TetR"/>
</dbReference>
<feature type="DNA-binding region" description="H-T-H motif" evidence="4">
    <location>
        <begin position="27"/>
        <end position="46"/>
    </location>
</feature>
<evidence type="ECO:0000313" key="7">
    <source>
        <dbReference type="Proteomes" id="UP000063699"/>
    </source>
</evidence>
<dbReference type="PANTHER" id="PTHR30055">
    <property type="entry name" value="HTH-TYPE TRANSCRIPTIONAL REGULATOR RUTR"/>
    <property type="match status" value="1"/>
</dbReference>
<dbReference type="GO" id="GO:0003700">
    <property type="term" value="F:DNA-binding transcription factor activity"/>
    <property type="evidence" value="ECO:0007669"/>
    <property type="project" value="TreeGrafter"/>
</dbReference>
<keyword evidence="7" id="KW-1185">Reference proteome</keyword>
<feature type="domain" description="HTH tetR-type" evidence="5">
    <location>
        <begin position="4"/>
        <end position="64"/>
    </location>
</feature>
<evidence type="ECO:0000256" key="1">
    <source>
        <dbReference type="ARBA" id="ARBA00023015"/>
    </source>
</evidence>
<dbReference type="Gene3D" id="1.10.357.10">
    <property type="entry name" value="Tetracycline Repressor, domain 2"/>
    <property type="match status" value="1"/>
</dbReference>
<dbReference type="KEGG" id="kphy:AOZ06_42210"/>
<dbReference type="GO" id="GO:0000976">
    <property type="term" value="F:transcription cis-regulatory region binding"/>
    <property type="evidence" value="ECO:0007669"/>
    <property type="project" value="TreeGrafter"/>
</dbReference>
<dbReference type="Gene3D" id="1.10.10.60">
    <property type="entry name" value="Homeodomain-like"/>
    <property type="match status" value="1"/>
</dbReference>
<dbReference type="SUPFAM" id="SSF46689">
    <property type="entry name" value="Homeodomain-like"/>
    <property type="match status" value="1"/>
</dbReference>
<accession>A0A0N9I8L2</accession>
<evidence type="ECO:0000256" key="2">
    <source>
        <dbReference type="ARBA" id="ARBA00023125"/>
    </source>
</evidence>
<keyword evidence="1" id="KW-0805">Transcription regulation</keyword>
<sequence>MMADDLRDRILAAAELCLLECAPGARVHAAIAERAGVSRPTVYKYVGDQDAIVMALLKRDMARMYAAAEAEITKTTSLRERFVDMTVFVVGYARDHALLRKALREEPASVLPWFTVHSEPVIELGIELFAPHVKQSIADGQFPDVDPRVIVEWCCRLILSLITTPGTVQIGDPVSLRRYVEDLLDIGMPR</sequence>
<reference evidence="6 7" key="1">
    <citation type="submission" date="2015-07" db="EMBL/GenBank/DDBJ databases">
        <title>Genome sequencing of Kibdelosporangium phytohabitans.</title>
        <authorList>
            <person name="Qin S."/>
            <person name="Xing K."/>
        </authorList>
    </citation>
    <scope>NUCLEOTIDE SEQUENCE [LARGE SCALE GENOMIC DNA]</scope>
    <source>
        <strain evidence="6 7">KLBMP1111</strain>
    </source>
</reference>
<dbReference type="InterPro" id="IPR050109">
    <property type="entry name" value="HTH-type_TetR-like_transc_reg"/>
</dbReference>
<keyword evidence="3" id="KW-0804">Transcription</keyword>
<evidence type="ECO:0000256" key="4">
    <source>
        <dbReference type="PROSITE-ProRule" id="PRU00335"/>
    </source>
</evidence>
<dbReference type="STRING" id="860235.AOZ06_42210"/>
<dbReference type="PANTHER" id="PTHR30055:SF234">
    <property type="entry name" value="HTH-TYPE TRANSCRIPTIONAL REGULATOR BETI"/>
    <property type="match status" value="1"/>
</dbReference>
<name>A0A0N9I8L2_9PSEU</name>
<dbReference type="InterPro" id="IPR009057">
    <property type="entry name" value="Homeodomain-like_sf"/>
</dbReference>
<evidence type="ECO:0000259" key="5">
    <source>
        <dbReference type="PROSITE" id="PS50977"/>
    </source>
</evidence>
<evidence type="ECO:0000313" key="6">
    <source>
        <dbReference type="EMBL" id="ALG12597.1"/>
    </source>
</evidence>
<keyword evidence="2 4" id="KW-0238">DNA-binding</keyword>
<dbReference type="OrthoDB" id="6077212at2"/>
<dbReference type="AlphaFoldDB" id="A0A0N9I8L2"/>
<gene>
    <name evidence="6" type="ORF">AOZ06_42210</name>
</gene>
<dbReference type="Proteomes" id="UP000063699">
    <property type="component" value="Chromosome"/>
</dbReference>
<dbReference type="PROSITE" id="PS50977">
    <property type="entry name" value="HTH_TETR_2"/>
    <property type="match status" value="1"/>
</dbReference>
<evidence type="ECO:0000256" key="3">
    <source>
        <dbReference type="ARBA" id="ARBA00023163"/>
    </source>
</evidence>
<protein>
    <recommendedName>
        <fullName evidence="5">HTH tetR-type domain-containing protein</fullName>
    </recommendedName>
</protein>